<evidence type="ECO:0000256" key="5">
    <source>
        <dbReference type="ARBA" id="ARBA00023136"/>
    </source>
</evidence>
<evidence type="ECO:0000256" key="3">
    <source>
        <dbReference type="ARBA" id="ARBA00022692"/>
    </source>
</evidence>
<evidence type="ECO:0000256" key="7">
    <source>
        <dbReference type="SAM" id="MobiDB-lite"/>
    </source>
</evidence>
<evidence type="ECO:0000256" key="2">
    <source>
        <dbReference type="ARBA" id="ARBA00022475"/>
    </source>
</evidence>
<protein>
    <recommendedName>
        <fullName evidence="6">UPF0316 protein SAMN02746064_01580</fullName>
    </recommendedName>
</protein>
<sequence length="238" mass="26905">MREIVLIILMQLIYVPVFTLRTLFLVKNMIGIASFLGFIEALVYVFGLSLVFSGDQSVLAMVVYAVGFGVGMQLGGIIENKLAIGYNSFMVNLVNRDLELIDKLRSEGFGVTVYQGEGRDSVRYRLEILTKRNREDELLEIIHDYEPGAFIISYEPRKFKGGFMVNSMKKDQDRKKGLNSIVNNSKKKADDNNFKMEKKSTFNKDSVKVEDESSGQSSSESVNLNEAYEDENSNNDTK</sequence>
<keyword evidence="4 6" id="KW-1133">Transmembrane helix</keyword>
<evidence type="ECO:0000313" key="10">
    <source>
        <dbReference type="EMBL" id="SHE95876.1"/>
    </source>
</evidence>
<dbReference type="InterPro" id="IPR022930">
    <property type="entry name" value="UPF0316"/>
</dbReference>
<dbReference type="OrthoDB" id="48231at2"/>
<dbReference type="HAMAP" id="MF_01515">
    <property type="entry name" value="UPF0316"/>
    <property type="match status" value="1"/>
</dbReference>
<proteinExistence type="inferred from homology"/>
<keyword evidence="11" id="KW-1185">Reference proteome</keyword>
<dbReference type="InterPro" id="IPR044035">
    <property type="entry name" value="DUF5698"/>
</dbReference>
<dbReference type="EMBL" id="FQTU01000010">
    <property type="protein sequence ID" value="SHE95876.1"/>
    <property type="molecule type" value="Genomic_DNA"/>
</dbReference>
<comment type="subcellular location">
    <subcellularLocation>
        <location evidence="1 6">Cell membrane</location>
        <topology evidence="1 6">Multi-pass membrane protein</topology>
    </subcellularLocation>
</comment>
<dbReference type="CDD" id="cd16381">
    <property type="entry name" value="YitT_C_like_1"/>
    <property type="match status" value="1"/>
</dbReference>
<feature type="domain" description="DUF2179" evidence="8">
    <location>
        <begin position="109"/>
        <end position="161"/>
    </location>
</feature>
<keyword evidence="3 6" id="KW-0812">Transmembrane</keyword>
<accession>A0A1M4XR81</accession>
<dbReference type="STRING" id="1120975.SAMN02746064_01580"/>
<dbReference type="NCBIfam" id="NF003194">
    <property type="entry name" value="PRK04164.1-5"/>
    <property type="match status" value="1"/>
</dbReference>
<evidence type="ECO:0000313" key="11">
    <source>
        <dbReference type="Proteomes" id="UP000184251"/>
    </source>
</evidence>
<feature type="transmembrane region" description="Helical" evidence="6">
    <location>
        <begin position="33"/>
        <end position="52"/>
    </location>
</feature>
<keyword evidence="2 6" id="KW-1003">Cell membrane</keyword>
<dbReference type="PANTHER" id="PTHR40060">
    <property type="entry name" value="UPF0316 PROTEIN YEBE"/>
    <property type="match status" value="1"/>
</dbReference>
<name>A0A1M4XR81_9FIRM</name>
<evidence type="ECO:0000259" key="9">
    <source>
        <dbReference type="Pfam" id="PF18955"/>
    </source>
</evidence>
<organism evidence="10 11">
    <name type="scientific">Alkalibacter saccharofermentans DSM 14828</name>
    <dbReference type="NCBI Taxonomy" id="1120975"/>
    <lineage>
        <taxon>Bacteria</taxon>
        <taxon>Bacillati</taxon>
        <taxon>Bacillota</taxon>
        <taxon>Clostridia</taxon>
        <taxon>Eubacteriales</taxon>
        <taxon>Eubacteriaceae</taxon>
        <taxon>Alkalibacter</taxon>
    </lineage>
</organism>
<feature type="transmembrane region" description="Helical" evidence="6">
    <location>
        <begin position="6"/>
        <end position="26"/>
    </location>
</feature>
<evidence type="ECO:0000259" key="8">
    <source>
        <dbReference type="Pfam" id="PF10035"/>
    </source>
</evidence>
<dbReference type="InterPro" id="IPR019264">
    <property type="entry name" value="DUF2179"/>
</dbReference>
<evidence type="ECO:0000256" key="1">
    <source>
        <dbReference type="ARBA" id="ARBA00004651"/>
    </source>
</evidence>
<feature type="domain" description="DUF5698" evidence="9">
    <location>
        <begin position="19"/>
        <end position="75"/>
    </location>
</feature>
<dbReference type="GO" id="GO:0005886">
    <property type="term" value="C:plasma membrane"/>
    <property type="evidence" value="ECO:0007669"/>
    <property type="project" value="UniProtKB-SubCell"/>
</dbReference>
<dbReference type="AlphaFoldDB" id="A0A1M4XR81"/>
<gene>
    <name evidence="10" type="ORF">SAMN02746064_01580</name>
</gene>
<dbReference type="Pfam" id="PF10035">
    <property type="entry name" value="DUF2179"/>
    <property type="match status" value="1"/>
</dbReference>
<reference evidence="10 11" key="1">
    <citation type="submission" date="2016-11" db="EMBL/GenBank/DDBJ databases">
        <authorList>
            <person name="Jaros S."/>
            <person name="Januszkiewicz K."/>
            <person name="Wedrychowicz H."/>
        </authorList>
    </citation>
    <scope>NUCLEOTIDE SEQUENCE [LARGE SCALE GENOMIC DNA]</scope>
    <source>
        <strain evidence="10 11">DSM 14828</strain>
    </source>
</reference>
<dbReference type="PANTHER" id="PTHR40060:SF1">
    <property type="entry name" value="UPF0316 PROTEIN YEBE"/>
    <property type="match status" value="1"/>
</dbReference>
<comment type="similarity">
    <text evidence="6">Belongs to the UPF0316 family.</text>
</comment>
<evidence type="ECO:0000256" key="4">
    <source>
        <dbReference type="ARBA" id="ARBA00022989"/>
    </source>
</evidence>
<feature type="transmembrane region" description="Helical" evidence="6">
    <location>
        <begin position="58"/>
        <end position="78"/>
    </location>
</feature>
<feature type="compositionally biased region" description="Acidic residues" evidence="7">
    <location>
        <begin position="227"/>
        <end position="238"/>
    </location>
</feature>
<dbReference type="RefSeq" id="WP_073270824.1">
    <property type="nucleotide sequence ID" value="NZ_FQTU01000010.1"/>
</dbReference>
<keyword evidence="5 6" id="KW-0472">Membrane</keyword>
<evidence type="ECO:0000256" key="6">
    <source>
        <dbReference type="HAMAP-Rule" id="MF_01515"/>
    </source>
</evidence>
<feature type="region of interest" description="Disordered" evidence="7">
    <location>
        <begin position="174"/>
        <end position="238"/>
    </location>
</feature>
<feature type="compositionally biased region" description="Basic and acidic residues" evidence="7">
    <location>
        <begin position="187"/>
        <end position="211"/>
    </location>
</feature>
<dbReference type="Pfam" id="PF18955">
    <property type="entry name" value="DUF5698"/>
    <property type="match status" value="1"/>
</dbReference>
<dbReference type="Proteomes" id="UP000184251">
    <property type="component" value="Unassembled WGS sequence"/>
</dbReference>